<evidence type="ECO:0000313" key="4">
    <source>
        <dbReference type="Proteomes" id="UP000177346"/>
    </source>
</evidence>
<reference evidence="3 4" key="1">
    <citation type="journal article" date="2016" name="Nat. Commun.">
        <title>Thousands of microbial genomes shed light on interconnected biogeochemical processes in an aquifer system.</title>
        <authorList>
            <person name="Anantharaman K."/>
            <person name="Brown C.T."/>
            <person name="Hug L.A."/>
            <person name="Sharon I."/>
            <person name="Castelle C.J."/>
            <person name="Probst A.J."/>
            <person name="Thomas B.C."/>
            <person name="Singh A."/>
            <person name="Wilkins M.J."/>
            <person name="Karaoz U."/>
            <person name="Brodie E.L."/>
            <person name="Williams K.H."/>
            <person name="Hubbard S.S."/>
            <person name="Banfield J.F."/>
        </authorList>
    </citation>
    <scope>NUCLEOTIDE SEQUENCE [LARGE SCALE GENOMIC DNA]</scope>
</reference>
<evidence type="ECO:0000256" key="2">
    <source>
        <dbReference type="PIRSR" id="PIRSR001359-3"/>
    </source>
</evidence>
<feature type="binding site" evidence="2">
    <location>
        <position position="211"/>
    </location>
    <ligand>
        <name>Zn(2+)</name>
        <dbReference type="ChEBI" id="CHEBI:29105"/>
        <label>1</label>
        <note>catalytic</note>
    </ligand>
</feature>
<feature type="binding site" evidence="2">
    <location>
        <position position="80"/>
    </location>
    <ligand>
        <name>Zn(2+)</name>
        <dbReference type="ChEBI" id="CHEBI:29105"/>
        <label>1</label>
        <note>catalytic</note>
    </ligand>
</feature>
<dbReference type="InterPro" id="IPR000771">
    <property type="entry name" value="FBA_II"/>
</dbReference>
<dbReference type="InterPro" id="IPR050246">
    <property type="entry name" value="Class_II_FBP_aldolase"/>
</dbReference>
<keyword evidence="2" id="KW-0479">Metal-binding</keyword>
<proteinExistence type="predicted"/>
<dbReference type="CDD" id="cd00947">
    <property type="entry name" value="TBP_aldolase_IIB"/>
    <property type="match status" value="1"/>
</dbReference>
<feature type="active site" description="Proton donor" evidence="1">
    <location>
        <position position="79"/>
    </location>
</feature>
<gene>
    <name evidence="3" type="ORF">A3B19_03750</name>
</gene>
<dbReference type="PANTHER" id="PTHR30304:SF0">
    <property type="entry name" value="D-TAGATOSE-1,6-BISPHOSPHATE ALDOLASE SUBUNIT GATY-RELATED"/>
    <property type="match status" value="1"/>
</dbReference>
<dbReference type="PANTHER" id="PTHR30304">
    <property type="entry name" value="D-TAGATOSE-1,6-BISPHOSPHATE ALDOLASE"/>
    <property type="match status" value="1"/>
</dbReference>
<evidence type="ECO:0008006" key="5">
    <source>
        <dbReference type="Google" id="ProtNLM"/>
    </source>
</evidence>
<protein>
    <recommendedName>
        <fullName evidence="5">Tagatose-bisphosphate aldolase</fullName>
    </recommendedName>
</protein>
<dbReference type="SUPFAM" id="SSF51569">
    <property type="entry name" value="Aldolase"/>
    <property type="match status" value="1"/>
</dbReference>
<keyword evidence="2" id="KW-0862">Zinc</keyword>
<evidence type="ECO:0000313" key="3">
    <source>
        <dbReference type="EMBL" id="OGF87310.1"/>
    </source>
</evidence>
<dbReference type="Proteomes" id="UP000177346">
    <property type="component" value="Unassembled WGS sequence"/>
</dbReference>
<dbReference type="PIRSF" id="PIRSF001359">
    <property type="entry name" value="F_bP_aldolase_II"/>
    <property type="match status" value="1"/>
</dbReference>
<dbReference type="Pfam" id="PF01116">
    <property type="entry name" value="F_bP_aldolase"/>
    <property type="match status" value="1"/>
</dbReference>
<dbReference type="Gene3D" id="3.20.20.70">
    <property type="entry name" value="Aldolase class I"/>
    <property type="match status" value="1"/>
</dbReference>
<name>A0A1F5XHE9_9BACT</name>
<dbReference type="GO" id="GO:0005975">
    <property type="term" value="P:carbohydrate metabolic process"/>
    <property type="evidence" value="ECO:0007669"/>
    <property type="project" value="InterPro"/>
</dbReference>
<dbReference type="EMBL" id="MFIF01000006">
    <property type="protein sequence ID" value="OGF87310.1"/>
    <property type="molecule type" value="Genomic_DNA"/>
</dbReference>
<evidence type="ECO:0000256" key="1">
    <source>
        <dbReference type="PIRSR" id="PIRSR001359-1"/>
    </source>
</evidence>
<comment type="cofactor">
    <cofactor evidence="2">
        <name>Zn(2+)</name>
        <dbReference type="ChEBI" id="CHEBI:29105"/>
    </cofactor>
    <text evidence="2">Binds 2 Zn(2+) ions per subunit. One is catalytic and the other provides a structural contribution.</text>
</comment>
<accession>A0A1F5XHE9</accession>
<dbReference type="NCBIfam" id="TIGR00167">
    <property type="entry name" value="cbbA"/>
    <property type="match status" value="1"/>
</dbReference>
<dbReference type="InterPro" id="IPR013785">
    <property type="entry name" value="Aldolase_TIM"/>
</dbReference>
<sequence length="288" mass="31643">MSLKEILAQASSEKWAVPHFNFSNLEILKAVVEAARETKSPVLVGTSEGERNFVGLPEAVSMVKAFRESSGLPIFLNADHTKSVEAAKQAMDAGYDSVHIDLSALSFEENVRGTTEVVKYARDKSSEISAEGELGYLRGESKIEKKKIEIRPEDYTDPEEAADFVKKTGVDRLAIAVGNVHGITLDEPKLDVERIKKIRAVVSPEVALVLHAGSGIPDEDIKTAISAGISNIHISTELRAEFREELEKSLHKKGEAEYAPYKILEPVVEAIKQKAVEKIELFSSANRM</sequence>
<feature type="binding site" evidence="2">
    <location>
        <position position="181"/>
    </location>
    <ligand>
        <name>Zn(2+)</name>
        <dbReference type="ChEBI" id="CHEBI:29105"/>
        <label>1</label>
        <note>catalytic</note>
    </ligand>
</feature>
<dbReference type="AlphaFoldDB" id="A0A1F5XHE9"/>
<feature type="binding site" evidence="2">
    <location>
        <position position="133"/>
    </location>
    <ligand>
        <name>Zn(2+)</name>
        <dbReference type="ChEBI" id="CHEBI:29105"/>
        <label>2</label>
    </ligand>
</feature>
<feature type="binding site" evidence="2">
    <location>
        <position position="101"/>
    </location>
    <ligand>
        <name>Zn(2+)</name>
        <dbReference type="ChEBI" id="CHEBI:29105"/>
        <label>2</label>
    </ligand>
</feature>
<comment type="caution">
    <text evidence="3">The sequence shown here is derived from an EMBL/GenBank/DDBJ whole genome shotgun (WGS) entry which is preliminary data.</text>
</comment>
<dbReference type="GO" id="GO:0008270">
    <property type="term" value="F:zinc ion binding"/>
    <property type="evidence" value="ECO:0007669"/>
    <property type="project" value="InterPro"/>
</dbReference>
<dbReference type="GO" id="GO:0016832">
    <property type="term" value="F:aldehyde-lyase activity"/>
    <property type="evidence" value="ECO:0007669"/>
    <property type="project" value="InterPro"/>
</dbReference>
<organism evidence="3 4">
    <name type="scientific">Candidatus Giovannonibacteria bacterium RIFCSPLOWO2_01_FULL_46_32</name>
    <dbReference type="NCBI Taxonomy" id="1798353"/>
    <lineage>
        <taxon>Bacteria</taxon>
        <taxon>Candidatus Giovannoniibacteriota</taxon>
    </lineage>
</organism>